<organism evidence="2 3">
    <name type="scientific">Tripterygium wilfordii</name>
    <name type="common">Thunder God vine</name>
    <dbReference type="NCBI Taxonomy" id="458696"/>
    <lineage>
        <taxon>Eukaryota</taxon>
        <taxon>Viridiplantae</taxon>
        <taxon>Streptophyta</taxon>
        <taxon>Embryophyta</taxon>
        <taxon>Tracheophyta</taxon>
        <taxon>Spermatophyta</taxon>
        <taxon>Magnoliopsida</taxon>
        <taxon>eudicotyledons</taxon>
        <taxon>Gunneridae</taxon>
        <taxon>Pentapetalae</taxon>
        <taxon>rosids</taxon>
        <taxon>fabids</taxon>
        <taxon>Celastrales</taxon>
        <taxon>Celastraceae</taxon>
        <taxon>Tripterygium</taxon>
    </lineage>
</organism>
<dbReference type="PANTHER" id="PTHR47434:SF1">
    <property type="entry name" value="PROTEIN PTST HOMOLOG 2, CHLOROPLASTIC"/>
    <property type="match status" value="1"/>
</dbReference>
<feature type="coiled-coil region" evidence="1">
    <location>
        <begin position="383"/>
        <end position="442"/>
    </location>
</feature>
<proteinExistence type="predicted"/>
<sequence length="466" mass="51788">MFSINVDPSLLFVSPFCFRCLSSHSFPSTVFIVNARKRARKQENSSSLVTFKTSCGSGALFGFSAEDFGSGRCENGSGWDSEEEDWVLEAEILEFMKNSERPDKFPSKKELVNAGRIDLVEGILRQGGWLSMGWDSDNDGGEKHVQESYYTGWDDGFLQERVLEGNEERVSSFTVDSSSSSASSSGISLETAAENDFGIEGILSRLEKERNLEFGFSKLEEGSSAHTQHNYGEDVQIHKTSMKVAGLDRSTRLESLSLGENLTNVTGKMLGQSPSLSNFDGFGDSLKPEMGKSCETQTAGFSDMDCKGDDILEVKSCVSEPVSMENNPYTEVITKSQVQNHLQHMESELSSVLNSFRLNSDEKSILQKDLKNSDDLLKLSDAWEFQENEIMNARDRLRSLRAKIAVLQGKYALAIIDARKIVEEKQRRIDDAHRALRLLRSACIVWPNSASEVLLAGSFDGWTSQV</sequence>
<evidence type="ECO:0000313" key="3">
    <source>
        <dbReference type="Proteomes" id="UP000593562"/>
    </source>
</evidence>
<dbReference type="EMBL" id="JAAARO010000022">
    <property type="protein sequence ID" value="KAF5726796.1"/>
    <property type="molecule type" value="Genomic_DNA"/>
</dbReference>
<protein>
    <submittedName>
        <fullName evidence="2">Uncharacterized protein</fullName>
    </submittedName>
</protein>
<dbReference type="Proteomes" id="UP000593562">
    <property type="component" value="Unassembled WGS sequence"/>
</dbReference>
<keyword evidence="3" id="KW-1185">Reference proteome</keyword>
<keyword evidence="1" id="KW-0175">Coiled coil</keyword>
<gene>
    <name evidence="2" type="ORF">HS088_TW22G00478</name>
</gene>
<reference evidence="2 3" key="1">
    <citation type="journal article" date="2020" name="Nat. Commun.">
        <title>Genome of Tripterygium wilfordii and identification of cytochrome P450 involved in triptolide biosynthesis.</title>
        <authorList>
            <person name="Tu L."/>
            <person name="Su P."/>
            <person name="Zhang Z."/>
            <person name="Gao L."/>
            <person name="Wang J."/>
            <person name="Hu T."/>
            <person name="Zhou J."/>
            <person name="Zhang Y."/>
            <person name="Zhao Y."/>
            <person name="Liu Y."/>
            <person name="Song Y."/>
            <person name="Tong Y."/>
            <person name="Lu Y."/>
            <person name="Yang J."/>
            <person name="Xu C."/>
            <person name="Jia M."/>
            <person name="Peters R.J."/>
            <person name="Huang L."/>
            <person name="Gao W."/>
        </authorList>
    </citation>
    <scope>NUCLEOTIDE SEQUENCE [LARGE SCALE GENOMIC DNA]</scope>
    <source>
        <strain evidence="3">cv. XIE 37</strain>
        <tissue evidence="2">Leaf</tissue>
    </source>
</reference>
<dbReference type="PANTHER" id="PTHR47434">
    <property type="entry name" value="PROTEIN PTST HOMOLOG 3, CHLOROPLASTIC"/>
    <property type="match status" value="1"/>
</dbReference>
<name>A0A7J7BZ47_TRIWF</name>
<dbReference type="AlphaFoldDB" id="A0A7J7BZ47"/>
<evidence type="ECO:0000256" key="1">
    <source>
        <dbReference type="SAM" id="Coils"/>
    </source>
</evidence>
<dbReference type="InParanoid" id="A0A7J7BZ47"/>
<accession>A0A7J7BZ47</accession>
<evidence type="ECO:0000313" key="2">
    <source>
        <dbReference type="EMBL" id="KAF5726796.1"/>
    </source>
</evidence>
<comment type="caution">
    <text evidence="2">The sequence shown here is derived from an EMBL/GenBank/DDBJ whole genome shotgun (WGS) entry which is preliminary data.</text>
</comment>
<dbReference type="FunCoup" id="A0A7J7BZ47">
    <property type="interactions" value="2451"/>
</dbReference>